<sequence length="122" mass="14126">METLLCLTNENFDQTVEDNELTVVEFHADWCEPCRSFDKVFVEVAKEHADVVFAKIDTEKEVELAREFHVRSIPRLMIFKKNVVVADQTGELPFDVVNDLIKQAKSLDMSDIHQHMAKQFLS</sequence>
<keyword evidence="2" id="KW-0813">Transport</keyword>
<dbReference type="Pfam" id="PF00085">
    <property type="entry name" value="Thioredoxin"/>
    <property type="match status" value="1"/>
</dbReference>
<feature type="domain" description="Thioredoxin" evidence="8">
    <location>
        <begin position="1"/>
        <end position="106"/>
    </location>
</feature>
<dbReference type="EMBL" id="CP012508">
    <property type="protein sequence ID" value="ALB22174.1"/>
    <property type="molecule type" value="Genomic_DNA"/>
</dbReference>
<dbReference type="Gene3D" id="3.40.30.10">
    <property type="entry name" value="Glutaredoxin"/>
    <property type="match status" value="1"/>
</dbReference>
<evidence type="ECO:0000259" key="8">
    <source>
        <dbReference type="PROSITE" id="PS51352"/>
    </source>
</evidence>
<keyword evidence="5 7" id="KW-0676">Redox-active center</keyword>
<dbReference type="InterPro" id="IPR017937">
    <property type="entry name" value="Thioredoxin_CS"/>
</dbReference>
<reference evidence="9 11" key="1">
    <citation type="journal article" date="2014" name="Genome Announc.">
        <title>Comparative Genome Analysis of Two Isolates of the Fish Pathogen Piscirickettsia salmonis from Different Hosts Reveals Major Differences in Virulence-Associated Secretion Systems.</title>
        <authorList>
            <person name="Bohle H."/>
            <person name="Henriquez P."/>
            <person name="Grothusen H."/>
            <person name="Navas E."/>
            <person name="Sandoval A."/>
            <person name="Bustamante F."/>
            <person name="Bustos P."/>
            <person name="Mancilla M."/>
        </authorList>
    </citation>
    <scope>NUCLEOTIDE SEQUENCE [LARGE SCALE GENOMIC DNA]</scope>
    <source>
        <strain evidence="11">B1-32597</strain>
        <strain evidence="9">PM32597B1</strain>
    </source>
</reference>
<dbReference type="OrthoDB" id="9790390at2"/>
<dbReference type="PANTHER" id="PTHR45663:SF40">
    <property type="entry name" value="THIOREDOXIN 2"/>
    <property type="match status" value="1"/>
</dbReference>
<evidence type="ECO:0000256" key="5">
    <source>
        <dbReference type="ARBA" id="ARBA00023284"/>
    </source>
</evidence>
<keyword evidence="3" id="KW-0249">Electron transport</keyword>
<keyword evidence="10" id="KW-0560">Oxidoreductase</keyword>
<evidence type="ECO:0000313" key="11">
    <source>
        <dbReference type="Proteomes" id="UP000029558"/>
    </source>
</evidence>
<proteinExistence type="inferred from homology"/>
<dbReference type="RefSeq" id="WP_016211263.1">
    <property type="nucleotide sequence ID" value="NZ_CP012413.1"/>
</dbReference>
<dbReference type="Proteomes" id="UP000422232">
    <property type="component" value="Chromosome"/>
</dbReference>
<evidence type="ECO:0000256" key="4">
    <source>
        <dbReference type="ARBA" id="ARBA00023157"/>
    </source>
</evidence>
<dbReference type="PIRSF" id="PIRSF000077">
    <property type="entry name" value="Thioredoxin"/>
    <property type="match status" value="1"/>
</dbReference>
<dbReference type="PROSITE" id="PS00194">
    <property type="entry name" value="THIOREDOXIN_1"/>
    <property type="match status" value="1"/>
</dbReference>
<dbReference type="GO" id="GO:0015035">
    <property type="term" value="F:protein-disulfide reductase activity"/>
    <property type="evidence" value="ECO:0007669"/>
    <property type="project" value="InterPro"/>
</dbReference>
<comment type="similarity">
    <text evidence="1 6">Belongs to the thioredoxin family.</text>
</comment>
<feature type="disulfide bond" description="Redox-active" evidence="7">
    <location>
        <begin position="31"/>
        <end position="34"/>
    </location>
</feature>
<organism evidence="10 12">
    <name type="scientific">Piscirickettsia salmonis</name>
    <dbReference type="NCBI Taxonomy" id="1238"/>
    <lineage>
        <taxon>Bacteria</taxon>
        <taxon>Pseudomonadati</taxon>
        <taxon>Pseudomonadota</taxon>
        <taxon>Gammaproteobacteria</taxon>
        <taxon>Thiotrichales</taxon>
        <taxon>Piscirickettsiaceae</taxon>
        <taxon>Piscirickettsia</taxon>
    </lineage>
</organism>
<dbReference type="SUPFAM" id="SSF52833">
    <property type="entry name" value="Thioredoxin-like"/>
    <property type="match status" value="1"/>
</dbReference>
<accession>A0A095CCP6</accession>
<dbReference type="GeneID" id="66740498"/>
<evidence type="ECO:0000256" key="6">
    <source>
        <dbReference type="PIRNR" id="PIRNR000077"/>
    </source>
</evidence>
<evidence type="ECO:0000256" key="7">
    <source>
        <dbReference type="PIRSR" id="PIRSR000077-4"/>
    </source>
</evidence>
<evidence type="ECO:0000256" key="1">
    <source>
        <dbReference type="ARBA" id="ARBA00008987"/>
    </source>
</evidence>
<evidence type="ECO:0000313" key="9">
    <source>
        <dbReference type="EMBL" id="ALB22174.1"/>
    </source>
</evidence>
<dbReference type="STRING" id="1238.AWJ11_04995"/>
<dbReference type="PROSITE" id="PS51352">
    <property type="entry name" value="THIOREDOXIN_2"/>
    <property type="match status" value="1"/>
</dbReference>
<dbReference type="EMBL" id="CP038908">
    <property type="protein sequence ID" value="QGO05425.1"/>
    <property type="molecule type" value="Genomic_DNA"/>
</dbReference>
<keyword evidence="12" id="KW-1185">Reference proteome</keyword>
<evidence type="ECO:0000256" key="2">
    <source>
        <dbReference type="ARBA" id="ARBA00022448"/>
    </source>
</evidence>
<keyword evidence="4 7" id="KW-1015">Disulfide bond</keyword>
<evidence type="ECO:0000313" key="10">
    <source>
        <dbReference type="EMBL" id="QGO05425.1"/>
    </source>
</evidence>
<name>A0A095CCP6_PISSA</name>
<reference evidence="10 12" key="3">
    <citation type="submission" date="2019-04" db="EMBL/GenBank/DDBJ databases">
        <title>Complete genome sequencing of Piscirickettsia salmonis strain Psal-009.</title>
        <authorList>
            <person name="Schober I."/>
            <person name="Bunk B."/>
            <person name="Sproer C."/>
            <person name="Carril G.P."/>
            <person name="Riedel T."/>
            <person name="Flores-Herrera P.A."/>
            <person name="Nourdin-Galindo G."/>
            <person name="Marshall S.H."/>
            <person name="Overmann J."/>
        </authorList>
    </citation>
    <scope>NUCLEOTIDE SEQUENCE [LARGE SCALE GENOMIC DNA]</scope>
    <source>
        <strain evidence="10 12">Psal-009</strain>
    </source>
</reference>
<evidence type="ECO:0000256" key="3">
    <source>
        <dbReference type="ARBA" id="ARBA00022982"/>
    </source>
</evidence>
<dbReference type="PANTHER" id="PTHR45663">
    <property type="entry name" value="GEO12009P1"/>
    <property type="match status" value="1"/>
</dbReference>
<evidence type="ECO:0000313" key="12">
    <source>
        <dbReference type="Proteomes" id="UP000422232"/>
    </source>
</evidence>
<gene>
    <name evidence="10" type="primary">trxC</name>
    <name evidence="9" type="ORF">KU39_991</name>
    <name evidence="10" type="ORF">Psal009_01314</name>
</gene>
<protein>
    <recommendedName>
        <fullName evidence="6">Thioredoxin</fullName>
    </recommendedName>
</protein>
<dbReference type="InterPro" id="IPR013766">
    <property type="entry name" value="Thioredoxin_domain"/>
</dbReference>
<dbReference type="InterPro" id="IPR005746">
    <property type="entry name" value="Thioredoxin"/>
</dbReference>
<reference evidence="9" key="2">
    <citation type="submission" date="2015-08" db="EMBL/GenBank/DDBJ databases">
        <title>Complete genome sequence of Piscirickettsia salmonis strain PM32597B1.</title>
        <authorList>
            <person name="Bohle H."/>
            <person name="Henriquez P."/>
            <person name="Navas E."/>
            <person name="Grothusen H."/>
            <person name="Bustamante F."/>
            <person name="Bustos P."/>
            <person name="Bustos P."/>
            <person name="Mancilla M."/>
        </authorList>
    </citation>
    <scope>NUCLEOTIDE SEQUENCE</scope>
    <source>
        <strain evidence="9">PM32597B1</strain>
    </source>
</reference>
<dbReference type="AlphaFoldDB" id="A0A095CCP6"/>
<dbReference type="Proteomes" id="UP000029558">
    <property type="component" value="Chromosome"/>
</dbReference>
<dbReference type="GO" id="GO:0005829">
    <property type="term" value="C:cytosol"/>
    <property type="evidence" value="ECO:0007669"/>
    <property type="project" value="TreeGrafter"/>
</dbReference>
<dbReference type="CDD" id="cd02947">
    <property type="entry name" value="TRX_family"/>
    <property type="match status" value="1"/>
</dbReference>
<dbReference type="InterPro" id="IPR036249">
    <property type="entry name" value="Thioredoxin-like_sf"/>
</dbReference>